<sequence>MRRTMTGRGGLEMAAASRVSGSAWDGRVNLLWISPFVALAGCVVVVFGSNPHSHYGLLLAVVPLLSAAVHNVGTTTLVGGACVAFFALAHYRVPAGDTAVWLIKLGIVAAAAVIGVLISRARVSERQLTESRAVALTLQRGLLPHDVKATNAVEVHHRYLPADSEAGVGGDWFDVIQLSGARVALVVGDVAGHGVHAAATMGRLRTAVHTLADLDLAPDELLARLDDLVIRLADDETDRIVAASCLYVVYDPVSRRCTIARAGHPAPAIVRPDGRADFPRLPDNPPLGLGGTGFECAELTLPEGTLLALYTDGLLALRAGGPEAAQEAMARVLERTGLPLASLCDGVLAALPPSGAEDRSRDDIALLLARTRVVDPRWVASWELPATAEAPSRARTLTARQLDTWHLSEALFPTELVVSELVTNAVRYGGGPVRLRLIYDHALICEVSDTGSTSPHLRHARLMDEGGRGLYLVGCLTDRWGTRYGSGGKTIWAERSLAGVTGAAREPSSNGISRDAVRS</sequence>
<evidence type="ECO:0000313" key="5">
    <source>
        <dbReference type="Proteomes" id="UP001198565"/>
    </source>
</evidence>
<dbReference type="Gene3D" id="3.30.565.10">
    <property type="entry name" value="Histidine kinase-like ATPase, C-terminal domain"/>
    <property type="match status" value="1"/>
</dbReference>
<keyword evidence="2" id="KW-1133">Transmembrane helix</keyword>
<protein>
    <submittedName>
        <fullName evidence="4">Serine/threonine-protein phosphatase</fullName>
    </submittedName>
</protein>
<dbReference type="CDD" id="cd16936">
    <property type="entry name" value="HATPase_RsbW-like"/>
    <property type="match status" value="1"/>
</dbReference>
<feature type="domain" description="PPM-type phosphatase" evidence="3">
    <location>
        <begin position="150"/>
        <end position="371"/>
    </location>
</feature>
<dbReference type="InterPro" id="IPR036890">
    <property type="entry name" value="HATPase_C_sf"/>
</dbReference>
<evidence type="ECO:0000256" key="1">
    <source>
        <dbReference type="ARBA" id="ARBA00022801"/>
    </source>
</evidence>
<dbReference type="PANTHER" id="PTHR43156:SF2">
    <property type="entry name" value="STAGE II SPORULATION PROTEIN E"/>
    <property type="match status" value="1"/>
</dbReference>
<accession>A0ABS7QYI4</accession>
<dbReference type="InterPro" id="IPR052016">
    <property type="entry name" value="Bact_Sigma-Reg"/>
</dbReference>
<dbReference type="SUPFAM" id="SSF55874">
    <property type="entry name" value="ATPase domain of HSP90 chaperone/DNA topoisomerase II/histidine kinase"/>
    <property type="match status" value="1"/>
</dbReference>
<organism evidence="4 5">
    <name type="scientific">Streptantibioticus parmotrematis</name>
    <dbReference type="NCBI Taxonomy" id="2873249"/>
    <lineage>
        <taxon>Bacteria</taxon>
        <taxon>Bacillati</taxon>
        <taxon>Actinomycetota</taxon>
        <taxon>Actinomycetes</taxon>
        <taxon>Kitasatosporales</taxon>
        <taxon>Streptomycetaceae</taxon>
        <taxon>Streptantibioticus</taxon>
    </lineage>
</organism>
<keyword evidence="1" id="KW-0378">Hydrolase</keyword>
<dbReference type="SMART" id="SM00331">
    <property type="entry name" value="PP2C_SIG"/>
    <property type="match status" value="1"/>
</dbReference>
<feature type="transmembrane region" description="Helical" evidence="2">
    <location>
        <begin position="30"/>
        <end position="48"/>
    </location>
</feature>
<dbReference type="Pfam" id="PF13581">
    <property type="entry name" value="HATPase_c_2"/>
    <property type="match status" value="1"/>
</dbReference>
<dbReference type="Proteomes" id="UP001198565">
    <property type="component" value="Unassembled WGS sequence"/>
</dbReference>
<evidence type="ECO:0000256" key="2">
    <source>
        <dbReference type="SAM" id="Phobius"/>
    </source>
</evidence>
<dbReference type="Gene3D" id="3.60.40.10">
    <property type="entry name" value="PPM-type phosphatase domain"/>
    <property type="match status" value="1"/>
</dbReference>
<proteinExistence type="predicted"/>
<dbReference type="Pfam" id="PF07228">
    <property type="entry name" value="SpoIIE"/>
    <property type="match status" value="1"/>
</dbReference>
<evidence type="ECO:0000259" key="3">
    <source>
        <dbReference type="SMART" id="SM00331"/>
    </source>
</evidence>
<dbReference type="PANTHER" id="PTHR43156">
    <property type="entry name" value="STAGE II SPORULATION PROTEIN E-RELATED"/>
    <property type="match status" value="1"/>
</dbReference>
<keyword evidence="2" id="KW-0812">Transmembrane</keyword>
<keyword evidence="5" id="KW-1185">Reference proteome</keyword>
<dbReference type="InterPro" id="IPR036457">
    <property type="entry name" value="PPM-type-like_dom_sf"/>
</dbReference>
<reference evidence="4 5" key="1">
    <citation type="submission" date="2021-08" db="EMBL/GenBank/DDBJ databases">
        <title>Streptomyces sp. PTM05 isolated from lichen.</title>
        <authorList>
            <person name="Somphong A."/>
            <person name="Phongsopitanun W."/>
            <person name="Tanasupawat S."/>
        </authorList>
    </citation>
    <scope>NUCLEOTIDE SEQUENCE [LARGE SCALE GENOMIC DNA]</scope>
    <source>
        <strain evidence="4 5">Ptm05</strain>
    </source>
</reference>
<dbReference type="InterPro" id="IPR003594">
    <property type="entry name" value="HATPase_dom"/>
</dbReference>
<keyword evidence="2" id="KW-0472">Membrane</keyword>
<evidence type="ECO:0000313" key="4">
    <source>
        <dbReference type="EMBL" id="MBY8888281.1"/>
    </source>
</evidence>
<feature type="transmembrane region" description="Helical" evidence="2">
    <location>
        <begin position="55"/>
        <end position="87"/>
    </location>
</feature>
<feature type="transmembrane region" description="Helical" evidence="2">
    <location>
        <begin position="99"/>
        <end position="118"/>
    </location>
</feature>
<gene>
    <name evidence="4" type="ORF">K7472_26080</name>
</gene>
<dbReference type="EMBL" id="JAINVZ010000023">
    <property type="protein sequence ID" value="MBY8888281.1"/>
    <property type="molecule type" value="Genomic_DNA"/>
</dbReference>
<comment type="caution">
    <text evidence="4">The sequence shown here is derived from an EMBL/GenBank/DDBJ whole genome shotgun (WGS) entry which is preliminary data.</text>
</comment>
<dbReference type="SUPFAM" id="SSF81606">
    <property type="entry name" value="PP2C-like"/>
    <property type="match status" value="1"/>
</dbReference>
<name>A0ABS7QYI4_9ACTN</name>
<dbReference type="InterPro" id="IPR001932">
    <property type="entry name" value="PPM-type_phosphatase-like_dom"/>
</dbReference>